<keyword evidence="12" id="KW-0175">Coiled coil</keyword>
<dbReference type="PANTHER" id="PTHR21049:SF0">
    <property type="entry name" value="DOLICHYL-DIPHOSPHOOLIGOSACCHARIDE--PROTEIN GLYCOSYLTRANSFERASE SUBUNIT 1"/>
    <property type="match status" value="1"/>
</dbReference>
<keyword evidence="8 11" id="KW-0256">Endoplasmic reticulum</keyword>
<protein>
    <recommendedName>
        <fullName evidence="5 11">Dolichyl-diphosphooligosaccharide--protein glycosyltransferase subunit 1</fullName>
    </recommendedName>
</protein>
<comment type="subcellular location">
    <subcellularLocation>
        <location evidence="2 11">Endoplasmic reticulum membrane</location>
        <topology evidence="2 11">Single-pass type I membrane protein</topology>
    </subcellularLocation>
</comment>
<keyword evidence="14" id="KW-1185">Reference proteome</keyword>
<dbReference type="OrthoDB" id="310030at2759"/>
<evidence type="ECO:0000256" key="5">
    <source>
        <dbReference type="ARBA" id="ARBA00017611"/>
    </source>
</evidence>
<dbReference type="InterPro" id="IPR007676">
    <property type="entry name" value="Ribophorin_I"/>
</dbReference>
<comment type="function">
    <text evidence="1 11">Subunit of the oligosaccharyl transferase (OST) complex that catalyzes the initial transfer of a defined glycan (Glc(3)Man(9)GlcNAc(2) in eukaryotes) from the lipid carrier dolichol-pyrophosphate to an asparagine residue within an Asn-X-Ser/Thr consensus motif in nascent polypeptide chains, the first step in protein N-glycosylation. N-glycosylation occurs cotranslationally and the complex associates with the Sec61 complex at the channel-forming translocon complex that mediates protein translocation across the endoplasmic reticulum (ER). All subunits are required for a maximal enzyme activity.</text>
</comment>
<organism evidence="13 14">
    <name type="scientific">Trichuris trichiura</name>
    <name type="common">Whipworm</name>
    <name type="synonym">Trichocephalus trichiurus</name>
    <dbReference type="NCBI Taxonomy" id="36087"/>
    <lineage>
        <taxon>Eukaryota</taxon>
        <taxon>Metazoa</taxon>
        <taxon>Ecdysozoa</taxon>
        <taxon>Nematoda</taxon>
        <taxon>Enoplea</taxon>
        <taxon>Dorylaimia</taxon>
        <taxon>Trichinellida</taxon>
        <taxon>Trichuridae</taxon>
        <taxon>Trichuris</taxon>
    </lineage>
</organism>
<dbReference type="UniPathway" id="UPA00378"/>
<dbReference type="GO" id="GO:0008250">
    <property type="term" value="C:oligosaccharyltransferase complex"/>
    <property type="evidence" value="ECO:0007669"/>
    <property type="project" value="UniProtKB-UniRule"/>
</dbReference>
<keyword evidence="6 11" id="KW-0812">Transmembrane</keyword>
<dbReference type="EMBL" id="HG806095">
    <property type="protein sequence ID" value="CDW56914.1"/>
    <property type="molecule type" value="Genomic_DNA"/>
</dbReference>
<evidence type="ECO:0000256" key="11">
    <source>
        <dbReference type="RuleBase" id="RU361143"/>
    </source>
</evidence>
<evidence type="ECO:0000256" key="3">
    <source>
        <dbReference type="ARBA" id="ARBA00004922"/>
    </source>
</evidence>
<feature type="transmembrane region" description="Helical" evidence="11">
    <location>
        <begin position="329"/>
        <end position="348"/>
    </location>
</feature>
<evidence type="ECO:0000256" key="1">
    <source>
        <dbReference type="ARBA" id="ARBA00002791"/>
    </source>
</evidence>
<evidence type="ECO:0000256" key="12">
    <source>
        <dbReference type="SAM" id="Coils"/>
    </source>
</evidence>
<evidence type="ECO:0000256" key="8">
    <source>
        <dbReference type="ARBA" id="ARBA00022824"/>
    </source>
</evidence>
<keyword evidence="7" id="KW-0732">Signal</keyword>
<evidence type="ECO:0000313" key="14">
    <source>
        <dbReference type="Proteomes" id="UP000030665"/>
    </source>
</evidence>
<dbReference type="Pfam" id="PF04597">
    <property type="entry name" value="Ribophorin_I"/>
    <property type="match status" value="1"/>
</dbReference>
<comment type="pathway">
    <text evidence="3 11">Protein modification; protein glycosylation.</text>
</comment>
<evidence type="ECO:0000256" key="7">
    <source>
        <dbReference type="ARBA" id="ARBA00022729"/>
    </source>
</evidence>
<evidence type="ECO:0000256" key="9">
    <source>
        <dbReference type="ARBA" id="ARBA00022989"/>
    </source>
</evidence>
<evidence type="ECO:0000256" key="10">
    <source>
        <dbReference type="ARBA" id="ARBA00023136"/>
    </source>
</evidence>
<evidence type="ECO:0000256" key="2">
    <source>
        <dbReference type="ARBA" id="ARBA00004115"/>
    </source>
</evidence>
<proteinExistence type="inferred from homology"/>
<reference evidence="13" key="2">
    <citation type="submission" date="2014-03" db="EMBL/GenBank/DDBJ databases">
        <title>The whipworm genome and dual-species transcriptomics of an intimate host-pathogen interaction.</title>
        <authorList>
            <person name="Foth B.J."/>
            <person name="Tsai I.J."/>
            <person name="Reid A.J."/>
            <person name="Bancroft A.J."/>
            <person name="Nichol S."/>
            <person name="Tracey A."/>
            <person name="Holroyd N."/>
            <person name="Cotton J.A."/>
            <person name="Stanley E.J."/>
            <person name="Zarowiecki M."/>
            <person name="Liu J.Z."/>
            <person name="Huckvale T."/>
            <person name="Cooper P.J."/>
            <person name="Grencis R.K."/>
            <person name="Berriman M."/>
        </authorList>
    </citation>
    <scope>NUCLEOTIDE SEQUENCE [LARGE SCALE GENOMIC DNA]</scope>
</reference>
<gene>
    <name evidence="13" type="ORF">TTRE_0000519701</name>
</gene>
<evidence type="ECO:0000256" key="4">
    <source>
        <dbReference type="ARBA" id="ARBA00008905"/>
    </source>
</evidence>
<evidence type="ECO:0000313" key="13">
    <source>
        <dbReference type="EMBL" id="CDW56914.1"/>
    </source>
</evidence>
<reference evidence="13" key="1">
    <citation type="submission" date="2014-01" db="EMBL/GenBank/DDBJ databases">
        <authorList>
            <person name="Aslett M."/>
        </authorList>
    </citation>
    <scope>NUCLEOTIDE SEQUENCE</scope>
</reference>
<evidence type="ECO:0000256" key="6">
    <source>
        <dbReference type="ARBA" id="ARBA00022692"/>
    </source>
</evidence>
<feature type="coiled-coil region" evidence="12">
    <location>
        <begin position="400"/>
        <end position="427"/>
    </location>
</feature>
<dbReference type="GO" id="GO:0018279">
    <property type="term" value="P:protein N-linked glycosylation via asparagine"/>
    <property type="evidence" value="ECO:0007669"/>
    <property type="project" value="TreeGrafter"/>
</dbReference>
<sequence>MKIDIPATAGKKIRLIIEMMHAGCLIPFPTYITQKEKLAVYVGSHYAYLPYTVKNQKLIVRLFSDGLPESYSKHIQPVTRSGRTIIYGPYENIPPYKTVYLKIHFETNAQFLVVASHERILEVSHWGNIAVEENMEVQHRGAILKGPFSRLDYQRDYRESRPSVHQFMLLPASASDVYYRDSIGNVSTSRMRQLSDAVQLLIQPRFPLFGGWKTAYTVGYNVPSYEYLYHSGNRFCLKMRLVDHLFDNFVDENFILKIILPEEATSVKWLISLTPYPVTKRPLERHYTYLDTVGRPVVVISKSNMVENHIQDFELYYTWQRSKIIREPMMVSVAALVLFFSIIVCVRLDFSISKGQLKLDELTDSISELHDQRTVACEQWADAIEKYCTSKDATALAVARKKAEQELKSSTQQISDLQRQLKKICSDAAEKVRKLKYFFLRKRCVAGKVSRQDYQEVAANFRIRINDAMEKNIHTLYSI</sequence>
<name>A0A077ZAR6_TRITR</name>
<comment type="similarity">
    <text evidence="4 11">Belongs to the OST1 family.</text>
</comment>
<dbReference type="STRING" id="36087.A0A077ZAR6"/>
<accession>A0A077ZAR6</accession>
<dbReference type="AlphaFoldDB" id="A0A077ZAR6"/>
<keyword evidence="10 11" id="KW-0472">Membrane</keyword>
<dbReference type="Proteomes" id="UP000030665">
    <property type="component" value="Unassembled WGS sequence"/>
</dbReference>
<comment type="subunit">
    <text evidence="11">Component of the oligosaccharyltransferase (OST) complex.</text>
</comment>
<keyword evidence="9 11" id="KW-1133">Transmembrane helix</keyword>
<dbReference type="PANTHER" id="PTHR21049">
    <property type="entry name" value="RIBOPHORIN I"/>
    <property type="match status" value="1"/>
</dbReference>